<feature type="transmembrane region" description="Helical" evidence="1">
    <location>
        <begin position="95"/>
        <end position="114"/>
    </location>
</feature>
<evidence type="ECO:0000313" key="3">
    <source>
        <dbReference type="Proteomes" id="UP000217258"/>
    </source>
</evidence>
<evidence type="ECO:0000256" key="1">
    <source>
        <dbReference type="SAM" id="Phobius"/>
    </source>
</evidence>
<protein>
    <recommendedName>
        <fullName evidence="4">Membrane protein triplicated sequence</fullName>
    </recommendedName>
</protein>
<organism evidence="2 3">
    <name type="scientific">Pseudoalteromonas issachenkonii</name>
    <dbReference type="NCBI Taxonomy" id="152297"/>
    <lineage>
        <taxon>Bacteria</taxon>
        <taxon>Pseudomonadati</taxon>
        <taxon>Pseudomonadota</taxon>
        <taxon>Gammaproteobacteria</taxon>
        <taxon>Alteromonadales</taxon>
        <taxon>Pseudoalteromonadaceae</taxon>
        <taxon>Pseudoalteromonas</taxon>
    </lineage>
</organism>
<evidence type="ECO:0008006" key="4">
    <source>
        <dbReference type="Google" id="ProtNLM"/>
    </source>
</evidence>
<dbReference type="Proteomes" id="UP000217258">
    <property type="component" value="Chromosome I"/>
</dbReference>
<reference evidence="2 3" key="1">
    <citation type="submission" date="2015-06" db="EMBL/GenBank/DDBJ databases">
        <authorList>
            <person name="Xie B.-B."/>
            <person name="Rong J.-C."/>
            <person name="Qin Q.-L."/>
            <person name="Zhang Y.-Z."/>
        </authorList>
    </citation>
    <scope>NUCLEOTIDE SEQUENCE [LARGE SCALE GENOMIC DNA]</scope>
    <source>
        <strain evidence="2 3">KMM 3549</strain>
    </source>
</reference>
<feature type="transmembrane region" description="Helical" evidence="1">
    <location>
        <begin position="42"/>
        <end position="60"/>
    </location>
</feature>
<gene>
    <name evidence="2" type="ORF">PISS_a0891</name>
</gene>
<keyword evidence="1" id="KW-0472">Membrane</keyword>
<sequence>MTDLLWLLVKVGENLGNFILWLFLIAFLFNLSSSINKQDKSLLHISLIMMISYFLSAFLSLETSTYKDYFIFDLTTILILFLWRKITLQNTPIAFYYLMLGLGVNTCLFLGMHYDVQVKANSDYWWFWAAYGFGVILFDFIMALALFINKDFLGLVRLKNVLFPARAKLPSAM</sequence>
<feature type="transmembrane region" description="Helical" evidence="1">
    <location>
        <begin position="15"/>
        <end position="35"/>
    </location>
</feature>
<accession>A0ABM6N133</accession>
<evidence type="ECO:0000313" key="2">
    <source>
        <dbReference type="EMBL" id="ATC89880.1"/>
    </source>
</evidence>
<feature type="transmembrane region" description="Helical" evidence="1">
    <location>
        <begin position="66"/>
        <end position="83"/>
    </location>
</feature>
<keyword evidence="1" id="KW-1133">Transmembrane helix</keyword>
<proteinExistence type="predicted"/>
<feature type="transmembrane region" description="Helical" evidence="1">
    <location>
        <begin position="126"/>
        <end position="148"/>
    </location>
</feature>
<keyword evidence="1" id="KW-0812">Transmembrane</keyword>
<dbReference type="RefSeq" id="WP_058154284.1">
    <property type="nucleotide sequence ID" value="NZ_CP011030.1"/>
</dbReference>
<dbReference type="EMBL" id="CP011030">
    <property type="protein sequence ID" value="ATC89880.1"/>
    <property type="molecule type" value="Genomic_DNA"/>
</dbReference>
<name>A0ABM6N133_9GAMM</name>
<keyword evidence="3" id="KW-1185">Reference proteome</keyword>